<protein>
    <submittedName>
        <fullName evidence="1">Uncharacterized protein</fullName>
    </submittedName>
</protein>
<sequence length="64" mass="7072">MYTHPTSYSSAVYISSSRPSLRLFSIGSARISTPGPTRREDRPLGNIYSIQITCVSKNPKNLPT</sequence>
<evidence type="ECO:0000313" key="1">
    <source>
        <dbReference type="EMBL" id="CAI6295448.1"/>
    </source>
</evidence>
<keyword evidence="2" id="KW-1185">Reference proteome</keyword>
<reference evidence="1" key="1">
    <citation type="submission" date="2023-01" db="EMBL/GenBank/DDBJ databases">
        <authorList>
            <person name="Van Ghelder C."/>
            <person name="Rancurel C."/>
        </authorList>
    </citation>
    <scope>NUCLEOTIDE SEQUENCE</scope>
    <source>
        <strain evidence="1">CNCM I-4278</strain>
    </source>
</reference>
<proteinExistence type="predicted"/>
<accession>A0A9W4U5X2</accession>
<gene>
    <name evidence="1" type="ORF">PDIGIT_LOCUS2630</name>
</gene>
<dbReference type="EMBL" id="CAOQHR010000002">
    <property type="protein sequence ID" value="CAI6295448.1"/>
    <property type="molecule type" value="Genomic_DNA"/>
</dbReference>
<organism evidence="1 2">
    <name type="scientific">Periconia digitata</name>
    <dbReference type="NCBI Taxonomy" id="1303443"/>
    <lineage>
        <taxon>Eukaryota</taxon>
        <taxon>Fungi</taxon>
        <taxon>Dikarya</taxon>
        <taxon>Ascomycota</taxon>
        <taxon>Pezizomycotina</taxon>
        <taxon>Dothideomycetes</taxon>
        <taxon>Pleosporomycetidae</taxon>
        <taxon>Pleosporales</taxon>
        <taxon>Massarineae</taxon>
        <taxon>Periconiaceae</taxon>
        <taxon>Periconia</taxon>
    </lineage>
</organism>
<dbReference type="AlphaFoldDB" id="A0A9W4U5X2"/>
<evidence type="ECO:0000313" key="2">
    <source>
        <dbReference type="Proteomes" id="UP001152607"/>
    </source>
</evidence>
<dbReference type="Proteomes" id="UP001152607">
    <property type="component" value="Unassembled WGS sequence"/>
</dbReference>
<name>A0A9W4U5X2_9PLEO</name>
<comment type="caution">
    <text evidence="1">The sequence shown here is derived from an EMBL/GenBank/DDBJ whole genome shotgun (WGS) entry which is preliminary data.</text>
</comment>